<comment type="catalytic activity">
    <reaction evidence="1">
        <text>ATP + H2O = ADP + phosphate + H(+)</text>
        <dbReference type="Rhea" id="RHEA:13065"/>
        <dbReference type="ChEBI" id="CHEBI:15377"/>
        <dbReference type="ChEBI" id="CHEBI:15378"/>
        <dbReference type="ChEBI" id="CHEBI:30616"/>
        <dbReference type="ChEBI" id="CHEBI:43474"/>
        <dbReference type="ChEBI" id="CHEBI:456216"/>
        <dbReference type="EC" id="5.6.2.3"/>
    </reaction>
</comment>
<dbReference type="Proteomes" id="UP000217790">
    <property type="component" value="Unassembled WGS sequence"/>
</dbReference>
<accession>A0A2H3CKM3</accession>
<feature type="domain" description="DNA helicase Pif1-like DEAD-box helicase" evidence="2">
    <location>
        <begin position="31"/>
        <end position="106"/>
    </location>
</feature>
<dbReference type="EMBL" id="KZ293717">
    <property type="protein sequence ID" value="PBK82430.1"/>
    <property type="molecule type" value="Genomic_DNA"/>
</dbReference>
<dbReference type="EC" id="5.6.2.3" evidence="1"/>
<evidence type="ECO:0000313" key="3">
    <source>
        <dbReference type="EMBL" id="PBK82430.1"/>
    </source>
</evidence>
<keyword evidence="1" id="KW-0233">DNA recombination</keyword>
<proteinExistence type="inferred from homology"/>
<keyword evidence="1" id="KW-0234">DNA repair</keyword>
<keyword evidence="1" id="KW-0227">DNA damage</keyword>
<dbReference type="InParanoid" id="A0A2H3CKM3"/>
<dbReference type="GO" id="GO:0006310">
    <property type="term" value="P:DNA recombination"/>
    <property type="evidence" value="ECO:0007669"/>
    <property type="project" value="UniProtKB-KW"/>
</dbReference>
<dbReference type="InterPro" id="IPR010285">
    <property type="entry name" value="DNA_helicase_pif1-like_DEAD"/>
</dbReference>
<dbReference type="InterPro" id="IPR027417">
    <property type="entry name" value="P-loop_NTPase"/>
</dbReference>
<dbReference type="Pfam" id="PF05970">
    <property type="entry name" value="PIF1"/>
    <property type="match status" value="1"/>
</dbReference>
<comment type="cofactor">
    <cofactor evidence="1">
        <name>Mg(2+)</name>
        <dbReference type="ChEBI" id="CHEBI:18420"/>
    </cofactor>
</comment>
<reference evidence="4" key="1">
    <citation type="journal article" date="2017" name="Nat. Ecol. Evol.">
        <title>Genome expansion and lineage-specific genetic innovations in the forest pathogenic fungi Armillaria.</title>
        <authorList>
            <person name="Sipos G."/>
            <person name="Prasanna A.N."/>
            <person name="Walter M.C."/>
            <person name="O'Connor E."/>
            <person name="Balint B."/>
            <person name="Krizsan K."/>
            <person name="Kiss B."/>
            <person name="Hess J."/>
            <person name="Varga T."/>
            <person name="Slot J."/>
            <person name="Riley R."/>
            <person name="Boka B."/>
            <person name="Rigling D."/>
            <person name="Barry K."/>
            <person name="Lee J."/>
            <person name="Mihaltcheva S."/>
            <person name="LaButti K."/>
            <person name="Lipzen A."/>
            <person name="Waldron R."/>
            <person name="Moloney N.M."/>
            <person name="Sperisen C."/>
            <person name="Kredics L."/>
            <person name="Vagvoelgyi C."/>
            <person name="Patrignani A."/>
            <person name="Fitzpatrick D."/>
            <person name="Nagy I."/>
            <person name="Doyle S."/>
            <person name="Anderson J.B."/>
            <person name="Grigoriev I.V."/>
            <person name="Gueldener U."/>
            <person name="Muensterkoetter M."/>
            <person name="Nagy L.G."/>
        </authorList>
    </citation>
    <scope>NUCLEOTIDE SEQUENCE [LARGE SCALE GENOMIC DNA]</scope>
    <source>
        <strain evidence="4">Ar21-2</strain>
    </source>
</reference>
<dbReference type="GO" id="GO:0016787">
    <property type="term" value="F:hydrolase activity"/>
    <property type="evidence" value="ECO:0007669"/>
    <property type="project" value="UniProtKB-KW"/>
</dbReference>
<dbReference type="GO" id="GO:0000723">
    <property type="term" value="P:telomere maintenance"/>
    <property type="evidence" value="ECO:0007669"/>
    <property type="project" value="InterPro"/>
</dbReference>
<evidence type="ECO:0000259" key="2">
    <source>
        <dbReference type="Pfam" id="PF05970"/>
    </source>
</evidence>
<dbReference type="OMA" id="SHAFHII"/>
<dbReference type="OrthoDB" id="432234at2759"/>
<keyword evidence="1" id="KW-0547">Nucleotide-binding</keyword>
<evidence type="ECO:0000313" key="4">
    <source>
        <dbReference type="Proteomes" id="UP000217790"/>
    </source>
</evidence>
<dbReference type="GO" id="GO:0006281">
    <property type="term" value="P:DNA repair"/>
    <property type="evidence" value="ECO:0007669"/>
    <property type="project" value="UniProtKB-KW"/>
</dbReference>
<dbReference type="AlphaFoldDB" id="A0A2H3CKM3"/>
<keyword evidence="1" id="KW-0347">Helicase</keyword>
<dbReference type="GO" id="GO:0005524">
    <property type="term" value="F:ATP binding"/>
    <property type="evidence" value="ECO:0007669"/>
    <property type="project" value="UniProtKB-KW"/>
</dbReference>
<keyword evidence="1" id="KW-0378">Hydrolase</keyword>
<organism evidence="3 4">
    <name type="scientific">Armillaria gallica</name>
    <name type="common">Bulbous honey fungus</name>
    <name type="synonym">Armillaria bulbosa</name>
    <dbReference type="NCBI Taxonomy" id="47427"/>
    <lineage>
        <taxon>Eukaryota</taxon>
        <taxon>Fungi</taxon>
        <taxon>Dikarya</taxon>
        <taxon>Basidiomycota</taxon>
        <taxon>Agaricomycotina</taxon>
        <taxon>Agaricomycetes</taxon>
        <taxon>Agaricomycetidae</taxon>
        <taxon>Agaricales</taxon>
        <taxon>Marasmiineae</taxon>
        <taxon>Physalacriaceae</taxon>
        <taxon>Armillaria</taxon>
    </lineage>
</organism>
<sequence>MIIEPSVRQDISASDANVNVNLDQVIQEWTFNLEQSHAFHIIAEHSLEGNPKALRMFLGGQGGTDKSCVINVLKVFFEKRNQKWRFRLASYTGVAARNISGMTLHVALLLNQ</sequence>
<keyword evidence="4" id="KW-1185">Reference proteome</keyword>
<dbReference type="STRING" id="47427.A0A2H3CKM3"/>
<name>A0A2H3CKM3_ARMGA</name>
<protein>
    <recommendedName>
        <fullName evidence="1">ATP-dependent DNA helicase</fullName>
        <ecNumber evidence="1">5.6.2.3</ecNumber>
    </recommendedName>
</protein>
<comment type="similarity">
    <text evidence="1">Belongs to the helicase family.</text>
</comment>
<keyword evidence="1" id="KW-0067">ATP-binding</keyword>
<gene>
    <name evidence="3" type="ORF">ARMGADRAFT_946506</name>
</gene>
<evidence type="ECO:0000256" key="1">
    <source>
        <dbReference type="RuleBase" id="RU363044"/>
    </source>
</evidence>
<dbReference type="Gene3D" id="3.40.50.300">
    <property type="entry name" value="P-loop containing nucleotide triphosphate hydrolases"/>
    <property type="match status" value="1"/>
</dbReference>
<dbReference type="GO" id="GO:0043139">
    <property type="term" value="F:5'-3' DNA helicase activity"/>
    <property type="evidence" value="ECO:0007669"/>
    <property type="project" value="UniProtKB-EC"/>
</dbReference>